<dbReference type="Gene3D" id="3.30.10.20">
    <property type="match status" value="2"/>
</dbReference>
<protein>
    <submittedName>
        <fullName evidence="2">PASTA domain-containing protein</fullName>
    </submittedName>
</protein>
<dbReference type="EMBL" id="FNEI01000003">
    <property type="protein sequence ID" value="SDI58619.1"/>
    <property type="molecule type" value="Genomic_DNA"/>
</dbReference>
<dbReference type="STRING" id="1045773.SAMN05216555_103161"/>
<dbReference type="RefSeq" id="WP_074587434.1">
    <property type="nucleotide sequence ID" value="NZ_FNEI01000003.1"/>
</dbReference>
<dbReference type="Proteomes" id="UP000182130">
    <property type="component" value="Unassembled WGS sequence"/>
</dbReference>
<sequence length="295" mass="29844">MTGITLTLSSPTVELKDGKGSLTASVTNSSAEAERVVLGAFPGQPGAPSYTTVADPLRTIGPGATEQYLVAFDTTGAAPGSYPVKLIAYSADDAPEDYADQAHVVTLAVSQAPAPAKPPSKFPWLWVIIGAVVLLLAIGGVLWFLLRGGGNVPDVRGKQQSEAAQILIGAGFSMGSTEVVSTEPPGTVISQNPAAGSRADKGITVSVEIARKADVPVPNVIGQPKETAVQTLTQAGFTVSVKETPSFAAPGTVITVTPPVGTPLRPGSAVTIEVATLLIGLGPTLPPLPLSPGGL</sequence>
<keyword evidence="3" id="KW-1185">Reference proteome</keyword>
<reference evidence="3" key="1">
    <citation type="submission" date="2016-10" db="EMBL/GenBank/DDBJ databases">
        <authorList>
            <person name="Varghese N."/>
            <person name="Submissions S."/>
        </authorList>
    </citation>
    <scope>NUCLEOTIDE SEQUENCE [LARGE SCALE GENOMIC DNA]</scope>
    <source>
        <strain evidence="3">CGMCC 1.10783</strain>
    </source>
</reference>
<evidence type="ECO:0000313" key="3">
    <source>
        <dbReference type="Proteomes" id="UP000182130"/>
    </source>
</evidence>
<feature type="domain" description="PASTA" evidence="1">
    <location>
        <begin position="150"/>
        <end position="209"/>
    </location>
</feature>
<gene>
    <name evidence="2" type="ORF">SAMN05216555_103161</name>
</gene>
<dbReference type="Pfam" id="PF03793">
    <property type="entry name" value="PASTA"/>
    <property type="match status" value="2"/>
</dbReference>
<dbReference type="AlphaFoldDB" id="A0A1G8LSD0"/>
<name>A0A1G8LSD0_9MICC</name>
<dbReference type="CDD" id="cd06577">
    <property type="entry name" value="PASTA_pknB"/>
    <property type="match status" value="2"/>
</dbReference>
<dbReference type="SMART" id="SM00740">
    <property type="entry name" value="PASTA"/>
    <property type="match status" value="2"/>
</dbReference>
<feature type="domain" description="PASTA" evidence="1">
    <location>
        <begin position="211"/>
        <end position="276"/>
    </location>
</feature>
<evidence type="ECO:0000313" key="2">
    <source>
        <dbReference type="EMBL" id="SDI58619.1"/>
    </source>
</evidence>
<accession>A0A1G8LSD0</accession>
<dbReference type="PROSITE" id="PS51178">
    <property type="entry name" value="PASTA"/>
    <property type="match status" value="2"/>
</dbReference>
<proteinExistence type="predicted"/>
<organism evidence="2 3">
    <name type="scientific">Arthrobacter cupressi</name>
    <dbReference type="NCBI Taxonomy" id="1045773"/>
    <lineage>
        <taxon>Bacteria</taxon>
        <taxon>Bacillati</taxon>
        <taxon>Actinomycetota</taxon>
        <taxon>Actinomycetes</taxon>
        <taxon>Micrococcales</taxon>
        <taxon>Micrococcaceae</taxon>
        <taxon>Arthrobacter</taxon>
    </lineage>
</organism>
<dbReference type="InterPro" id="IPR005543">
    <property type="entry name" value="PASTA_dom"/>
</dbReference>
<evidence type="ECO:0000259" key="1">
    <source>
        <dbReference type="PROSITE" id="PS51178"/>
    </source>
</evidence>
<dbReference type="OrthoDB" id="4921611at2"/>